<keyword evidence="3 5" id="KW-1133">Transmembrane helix</keyword>
<keyword evidence="2 5" id="KW-0812">Transmembrane</keyword>
<gene>
    <name evidence="6" type="ORF">NEF87_003014</name>
</gene>
<sequence length="222" mass="25154">MFAIIFAWADFIALVSKPPNSLWFIFVICLLVSGISTFLNRKLVDLDQANRIQAVVSEHNKKKKALLKLSEENPKKYAKEYAKWQRRDASVKKMQQSMSLNRLKPTCITFVPMIVFFYLIRSIYTPEGSAIQIPVARPVMNPMDDFPAFIVTMMRSQLFSVLGNIQIVSGWLGFTGYYMLCSFTTSTFMQKIFKTSPQGAQGGGSSLFDTTAQMELPKPGKF</sequence>
<dbReference type="Pfam" id="PF01956">
    <property type="entry name" value="EMC3_TMCO1"/>
    <property type="match status" value="1"/>
</dbReference>
<dbReference type="InterPro" id="IPR002809">
    <property type="entry name" value="EMC3/TMCO1"/>
</dbReference>
<keyword evidence="7" id="KW-1185">Reference proteome</keyword>
<evidence type="ECO:0000256" key="3">
    <source>
        <dbReference type="ARBA" id="ARBA00022989"/>
    </source>
</evidence>
<dbReference type="InterPro" id="IPR038978">
    <property type="entry name" value="MJ0935"/>
</dbReference>
<evidence type="ECO:0000256" key="5">
    <source>
        <dbReference type="SAM" id="Phobius"/>
    </source>
</evidence>
<keyword evidence="4 5" id="KW-0472">Membrane</keyword>
<evidence type="ECO:0000256" key="4">
    <source>
        <dbReference type="ARBA" id="ARBA00023136"/>
    </source>
</evidence>
<organism evidence="6 7">
    <name type="scientific">Candidatus Lokiarchaeum ossiferum</name>
    <dbReference type="NCBI Taxonomy" id="2951803"/>
    <lineage>
        <taxon>Archaea</taxon>
        <taxon>Promethearchaeati</taxon>
        <taxon>Promethearchaeota</taxon>
        <taxon>Promethearchaeia</taxon>
        <taxon>Promethearchaeales</taxon>
        <taxon>Promethearchaeaceae</taxon>
        <taxon>Candidatus Lokiarchaeum</taxon>
    </lineage>
</organism>
<evidence type="ECO:0000256" key="2">
    <source>
        <dbReference type="ARBA" id="ARBA00022692"/>
    </source>
</evidence>
<dbReference type="PANTHER" id="PTHR42198:SF1">
    <property type="entry name" value="INTEGRAL MEMBRANE PROTEIN"/>
    <property type="match status" value="1"/>
</dbReference>
<feature type="transmembrane region" description="Helical" evidence="5">
    <location>
        <begin position="103"/>
        <end position="120"/>
    </location>
</feature>
<evidence type="ECO:0000313" key="7">
    <source>
        <dbReference type="Proteomes" id="UP001208689"/>
    </source>
</evidence>
<reference evidence="6" key="1">
    <citation type="submission" date="2022-09" db="EMBL/GenBank/DDBJ databases">
        <title>Actin cytoskeleton and complex cell architecture in an #Asgard archaeon.</title>
        <authorList>
            <person name="Ponce Toledo R.I."/>
            <person name="Schleper C."/>
            <person name="Rodrigues Oliveira T."/>
            <person name="Wollweber F."/>
            <person name="Xu J."/>
            <person name="Rittmann S."/>
            <person name="Klingl A."/>
            <person name="Pilhofer M."/>
        </authorList>
    </citation>
    <scope>NUCLEOTIDE SEQUENCE</scope>
    <source>
        <strain evidence="6">B-35</strain>
    </source>
</reference>
<evidence type="ECO:0000313" key="6">
    <source>
        <dbReference type="EMBL" id="UYP46729.1"/>
    </source>
</evidence>
<evidence type="ECO:0000256" key="1">
    <source>
        <dbReference type="ARBA" id="ARBA00004141"/>
    </source>
</evidence>
<name>A0ABY6HVY6_9ARCH</name>
<dbReference type="EMBL" id="CP104013">
    <property type="protein sequence ID" value="UYP46729.1"/>
    <property type="molecule type" value="Genomic_DNA"/>
</dbReference>
<feature type="transmembrane region" description="Helical" evidence="5">
    <location>
        <begin position="158"/>
        <end position="180"/>
    </location>
</feature>
<dbReference type="SMART" id="SM01415">
    <property type="entry name" value="DUF106"/>
    <property type="match status" value="1"/>
</dbReference>
<dbReference type="PANTHER" id="PTHR42198">
    <property type="entry name" value="INTEGRAL MEMBRANE PROTEIN"/>
    <property type="match status" value="1"/>
</dbReference>
<comment type="subcellular location">
    <subcellularLocation>
        <location evidence="1">Membrane</location>
        <topology evidence="1">Multi-pass membrane protein</topology>
    </subcellularLocation>
</comment>
<protein>
    <recommendedName>
        <fullName evidence="8">DUF106 domain-containing protein</fullName>
    </recommendedName>
</protein>
<dbReference type="Proteomes" id="UP001208689">
    <property type="component" value="Chromosome"/>
</dbReference>
<feature type="transmembrane region" description="Helical" evidence="5">
    <location>
        <begin position="20"/>
        <end position="39"/>
    </location>
</feature>
<evidence type="ECO:0008006" key="8">
    <source>
        <dbReference type="Google" id="ProtNLM"/>
    </source>
</evidence>
<accession>A0ABY6HVY6</accession>
<proteinExistence type="predicted"/>